<dbReference type="InterPro" id="IPR042278">
    <property type="entry name" value="Mfa-like_1_N"/>
</dbReference>
<reference evidence="1 2" key="1">
    <citation type="journal article" date="2015" name="Genome Announc.">
        <title>Complete Genome Sequence of the Novel Leech Symbiont Mucinivorans hirudinis M3T.</title>
        <authorList>
            <person name="Nelson M.C."/>
            <person name="Bomar L."/>
            <person name="Graf J."/>
        </authorList>
    </citation>
    <scope>NUCLEOTIDE SEQUENCE [LARGE SCALE GENOMIC DNA]</scope>
    <source>
        <strain evidence="2">M3</strain>
    </source>
</reference>
<keyword evidence="2" id="KW-1185">Reference proteome</keyword>
<dbReference type="Proteomes" id="UP000027616">
    <property type="component" value="Chromosome I"/>
</dbReference>
<gene>
    <name evidence="1" type="ORF">BN938_2163</name>
</gene>
<protein>
    <recommendedName>
        <fullName evidence="3">Fimbrillin family protein</fullName>
    </recommendedName>
</protein>
<dbReference type="CDD" id="cd13120">
    <property type="entry name" value="BF2867_like_N"/>
    <property type="match status" value="1"/>
</dbReference>
<proteinExistence type="predicted"/>
<dbReference type="HOGENOM" id="CLU_071232_0_0_10"/>
<evidence type="ECO:0000313" key="2">
    <source>
        <dbReference type="Proteomes" id="UP000027616"/>
    </source>
</evidence>
<dbReference type="InterPro" id="IPR025049">
    <property type="entry name" value="Mfa-like_1"/>
</dbReference>
<evidence type="ECO:0000313" key="1">
    <source>
        <dbReference type="EMBL" id="CDN32236.1"/>
    </source>
</evidence>
<dbReference type="Gene3D" id="2.60.40.2630">
    <property type="match status" value="1"/>
</dbReference>
<dbReference type="eggNOG" id="ENOG50313CF">
    <property type="taxonomic scope" value="Bacteria"/>
</dbReference>
<dbReference type="Pfam" id="PF13149">
    <property type="entry name" value="Mfa_like_1"/>
    <property type="match status" value="1"/>
</dbReference>
<dbReference type="KEGG" id="rbc:BN938_2163"/>
<dbReference type="PROSITE" id="PS51257">
    <property type="entry name" value="PROKAR_LIPOPROTEIN"/>
    <property type="match status" value="1"/>
</dbReference>
<dbReference type="Gene3D" id="2.60.40.2620">
    <property type="entry name" value="Fimbrillin-like"/>
    <property type="match status" value="1"/>
</dbReference>
<dbReference type="OrthoDB" id="1002994at2"/>
<sequence>MKKYLIFATLVAMVFVGCKKNTTAPPKKPADNRVEAQFSGKIIKDDVKTTTRVTSDGRWHGSELIGVYMLSTESREIGAVLVHNSKTAITRGTNRLRYLDSPIFFPANNTEVDFIAYYPYSTALSDKKRSAIPADFSNQGNLENLEFLWAFVPKQSSKSPRIHFPFRRLQSSINIELVSNSKHITAELIKKAKIKITQVPVYAVFDIMKGAIEHPAEATDLLVNKNNPVTYLPPHTNEKFKDRKIIVEIPYEDKTLRFTAPITFDVVAGKTHLVTLGLGDLNEVSVSSTIEPWWRGEWQNDILPVRLK</sequence>
<dbReference type="AlphaFoldDB" id="A0A060R9D9"/>
<organism evidence="1 2">
    <name type="scientific">Mucinivorans hirudinis</name>
    <dbReference type="NCBI Taxonomy" id="1433126"/>
    <lineage>
        <taxon>Bacteria</taxon>
        <taxon>Pseudomonadati</taxon>
        <taxon>Bacteroidota</taxon>
        <taxon>Bacteroidia</taxon>
        <taxon>Bacteroidales</taxon>
        <taxon>Rikenellaceae</taxon>
        <taxon>Mucinivorans</taxon>
    </lineage>
</organism>
<name>A0A060R9D9_9BACT</name>
<dbReference type="EMBL" id="HG934468">
    <property type="protein sequence ID" value="CDN32236.1"/>
    <property type="molecule type" value="Genomic_DNA"/>
</dbReference>
<accession>A0A060R9D9</accession>
<dbReference type="CDD" id="cd13121">
    <property type="entry name" value="BF2867_like_C"/>
    <property type="match status" value="1"/>
</dbReference>
<evidence type="ECO:0008006" key="3">
    <source>
        <dbReference type="Google" id="ProtNLM"/>
    </source>
</evidence>